<dbReference type="SUPFAM" id="SSF50037">
    <property type="entry name" value="C-terminal domain of transcriptional repressors"/>
    <property type="match status" value="1"/>
</dbReference>
<dbReference type="GeneID" id="82189632"/>
<keyword evidence="1" id="KW-0408">Iron</keyword>
<dbReference type="STRING" id="1235794.C811_01324"/>
<dbReference type="InterPro" id="IPR038157">
    <property type="entry name" value="FeoA_core_dom"/>
</dbReference>
<dbReference type="InterPro" id="IPR007167">
    <property type="entry name" value="Fe-transptr_FeoA-like"/>
</dbReference>
<feature type="region of interest" description="Disordered" evidence="2">
    <location>
        <begin position="1"/>
        <end position="20"/>
    </location>
</feature>
<accession>R9L577</accession>
<dbReference type="PATRIC" id="fig|1235794.3.peg.1311"/>
<dbReference type="Proteomes" id="UP000014204">
    <property type="component" value="Unassembled WGS sequence"/>
</dbReference>
<dbReference type="Gene3D" id="2.30.30.90">
    <property type="match status" value="1"/>
</dbReference>
<dbReference type="PANTHER" id="PTHR43151:SF1">
    <property type="entry name" value="SSR2333 PROTEIN"/>
    <property type="match status" value="1"/>
</dbReference>
<dbReference type="InterPro" id="IPR008988">
    <property type="entry name" value="Transcriptional_repressor_C"/>
</dbReference>
<dbReference type="HOGENOM" id="CLU_150646_6_0_11"/>
<dbReference type="GO" id="GO:0046914">
    <property type="term" value="F:transition metal ion binding"/>
    <property type="evidence" value="ECO:0007669"/>
    <property type="project" value="InterPro"/>
</dbReference>
<keyword evidence="5" id="KW-1185">Reference proteome</keyword>
<dbReference type="PANTHER" id="PTHR43151">
    <property type="entry name" value="FEOA FAMILY PROTEIN"/>
    <property type="match status" value="1"/>
</dbReference>
<evidence type="ECO:0000256" key="1">
    <source>
        <dbReference type="ARBA" id="ARBA00023004"/>
    </source>
</evidence>
<gene>
    <name evidence="4" type="ORF">C811_01324</name>
</gene>
<evidence type="ECO:0000313" key="5">
    <source>
        <dbReference type="Proteomes" id="UP000014204"/>
    </source>
</evidence>
<proteinExistence type="predicted"/>
<sequence>MSHAMVVEGARCQSGSAGSSCQPMPLAFLRSGDAAKVVRVRGKGEVHHHLENLGFVEGAAVSVVSEQAGNFIVQVKGANVALDRSVASKIIVA</sequence>
<evidence type="ECO:0000313" key="4">
    <source>
        <dbReference type="EMBL" id="EOS50907.1"/>
    </source>
</evidence>
<name>R9L577_9ACTN</name>
<comment type="caution">
    <text evidence="4">The sequence shown here is derived from an EMBL/GenBank/DDBJ whole genome shotgun (WGS) entry which is preliminary data.</text>
</comment>
<dbReference type="eggNOG" id="COG1918">
    <property type="taxonomic scope" value="Bacteria"/>
</dbReference>
<dbReference type="Pfam" id="PF04023">
    <property type="entry name" value="FeoA"/>
    <property type="match status" value="1"/>
</dbReference>
<evidence type="ECO:0000256" key="2">
    <source>
        <dbReference type="SAM" id="MobiDB-lite"/>
    </source>
</evidence>
<dbReference type="SMART" id="SM00899">
    <property type="entry name" value="FeoA"/>
    <property type="match status" value="1"/>
</dbReference>
<dbReference type="InterPro" id="IPR053184">
    <property type="entry name" value="FeoA-like"/>
</dbReference>
<protein>
    <recommendedName>
        <fullName evidence="3">Ferrous iron transporter FeoA-like domain-containing protein</fullName>
    </recommendedName>
</protein>
<reference evidence="4 5" key="1">
    <citation type="submission" date="2013-04" db="EMBL/GenBank/DDBJ databases">
        <title>The Genome Sequence of Enterorhabdus caecimuris B7.</title>
        <authorList>
            <consortium name="The Broad Institute Genomics Platform"/>
            <consortium name="The Broad Institute Genome Sequencing Center for Infectious Disease"/>
            <person name="Earl A."/>
            <person name="Xavier R."/>
            <person name="Elson C."/>
            <person name="Duck W."/>
            <person name="Walker B."/>
            <person name="Young S."/>
            <person name="Zeng Q."/>
            <person name="Gargeya S."/>
            <person name="Fitzgerald M."/>
            <person name="Haas B."/>
            <person name="Abouelleil A."/>
            <person name="Allen A.W."/>
            <person name="Alvarado L."/>
            <person name="Arachchi H.M."/>
            <person name="Berlin A.M."/>
            <person name="Chapman S.B."/>
            <person name="Gainer-Dewar J."/>
            <person name="Goldberg J."/>
            <person name="Griggs A."/>
            <person name="Gujja S."/>
            <person name="Hansen M."/>
            <person name="Howarth C."/>
            <person name="Imamovic A."/>
            <person name="Ireland A."/>
            <person name="Larimer J."/>
            <person name="McCowan C."/>
            <person name="Murphy C."/>
            <person name="Pearson M."/>
            <person name="Poon T.W."/>
            <person name="Priest M."/>
            <person name="Roberts A."/>
            <person name="Saif S."/>
            <person name="Shea T."/>
            <person name="Sisk P."/>
            <person name="Sykes S."/>
            <person name="Wortman J."/>
            <person name="Nusbaum C."/>
            <person name="Birren B."/>
        </authorList>
    </citation>
    <scope>NUCLEOTIDE SEQUENCE [LARGE SCALE GENOMIC DNA]</scope>
    <source>
        <strain evidence="4 5">B7</strain>
    </source>
</reference>
<feature type="domain" description="Ferrous iron transporter FeoA-like" evidence="3">
    <location>
        <begin position="24"/>
        <end position="93"/>
    </location>
</feature>
<dbReference type="RefSeq" id="WP_016309527.1">
    <property type="nucleotide sequence ID" value="NZ_KE159646.1"/>
</dbReference>
<evidence type="ECO:0000259" key="3">
    <source>
        <dbReference type="SMART" id="SM00899"/>
    </source>
</evidence>
<dbReference type="EMBL" id="ASSY01000008">
    <property type="protein sequence ID" value="EOS50907.1"/>
    <property type="molecule type" value="Genomic_DNA"/>
</dbReference>
<dbReference type="AlphaFoldDB" id="R9L577"/>
<organism evidence="4 5">
    <name type="scientific">Adlercreutzia caecimuris B7</name>
    <dbReference type="NCBI Taxonomy" id="1235794"/>
    <lineage>
        <taxon>Bacteria</taxon>
        <taxon>Bacillati</taxon>
        <taxon>Actinomycetota</taxon>
        <taxon>Coriobacteriia</taxon>
        <taxon>Eggerthellales</taxon>
        <taxon>Eggerthellaceae</taxon>
        <taxon>Adlercreutzia</taxon>
    </lineage>
</organism>